<keyword evidence="3" id="KW-1185">Reference proteome</keyword>
<evidence type="ECO:0000313" key="2">
    <source>
        <dbReference type="EMBL" id="CRK32683.1"/>
    </source>
</evidence>
<name>A0A0G4MEF3_VERLO</name>
<dbReference type="EMBL" id="CVQH01022244">
    <property type="protein sequence ID" value="CRK32683.1"/>
    <property type="molecule type" value="Genomic_DNA"/>
</dbReference>
<reference evidence="2 3" key="1">
    <citation type="submission" date="2015-05" db="EMBL/GenBank/DDBJ databases">
        <authorList>
            <person name="Wang D.B."/>
            <person name="Wang M."/>
        </authorList>
    </citation>
    <scope>NUCLEOTIDE SEQUENCE [LARGE SCALE GENOMIC DNA]</scope>
    <source>
        <strain evidence="2">VL1</strain>
    </source>
</reference>
<protein>
    <submittedName>
        <fullName evidence="2">Uncharacterized protein</fullName>
    </submittedName>
</protein>
<sequence>LAGLSPRHAAHTQHAASSTASRRRRPLLWRQRHCQPGPAAPAPALDRHPPRPRHLALVLQRHKRRLPLAGRHVHRPPRPLALARRRPRRLRQVPLLPRLGPARARGLARPRPPRHADAALPRARPRHPRDDPPPGGLHLLPPELGRLRRRRHDARA</sequence>
<feature type="non-terminal residue" evidence="2">
    <location>
        <position position="156"/>
    </location>
</feature>
<dbReference type="Proteomes" id="UP000044602">
    <property type="component" value="Unassembled WGS sequence"/>
</dbReference>
<dbReference type="AlphaFoldDB" id="A0A0G4MEF3"/>
<evidence type="ECO:0000313" key="3">
    <source>
        <dbReference type="Proteomes" id="UP000044602"/>
    </source>
</evidence>
<proteinExistence type="predicted"/>
<accession>A0A0G4MEF3</accession>
<feature type="non-terminal residue" evidence="2">
    <location>
        <position position="1"/>
    </location>
</feature>
<feature type="compositionally biased region" description="Basic residues" evidence="1">
    <location>
        <begin position="147"/>
        <end position="156"/>
    </location>
</feature>
<feature type="compositionally biased region" description="Basic residues" evidence="1">
    <location>
        <begin position="21"/>
        <end position="33"/>
    </location>
</feature>
<feature type="compositionally biased region" description="Low complexity" evidence="1">
    <location>
        <begin position="92"/>
        <end position="105"/>
    </location>
</feature>
<feature type="region of interest" description="Disordered" evidence="1">
    <location>
        <begin position="1"/>
        <end position="156"/>
    </location>
</feature>
<feature type="compositionally biased region" description="Basic residues" evidence="1">
    <location>
        <begin position="50"/>
        <end position="91"/>
    </location>
</feature>
<evidence type="ECO:0000256" key="1">
    <source>
        <dbReference type="SAM" id="MobiDB-lite"/>
    </source>
</evidence>
<organism evidence="2 3">
    <name type="scientific">Verticillium longisporum</name>
    <name type="common">Verticillium dahliae var. longisporum</name>
    <dbReference type="NCBI Taxonomy" id="100787"/>
    <lineage>
        <taxon>Eukaryota</taxon>
        <taxon>Fungi</taxon>
        <taxon>Dikarya</taxon>
        <taxon>Ascomycota</taxon>
        <taxon>Pezizomycotina</taxon>
        <taxon>Sordariomycetes</taxon>
        <taxon>Hypocreomycetidae</taxon>
        <taxon>Glomerellales</taxon>
        <taxon>Plectosphaerellaceae</taxon>
        <taxon>Verticillium</taxon>
    </lineage>
</organism>
<gene>
    <name evidence="2" type="ORF">BN1708_019072</name>
</gene>